<dbReference type="Gene3D" id="3.40.50.1820">
    <property type="entry name" value="alpha/beta hydrolase"/>
    <property type="match status" value="1"/>
</dbReference>
<protein>
    <recommendedName>
        <fullName evidence="7">Carboxypeptidase</fullName>
        <ecNumber evidence="7">3.4.16.-</ecNumber>
    </recommendedName>
</protein>
<keyword evidence="3 7" id="KW-0645">Protease</keyword>
<feature type="signal peptide" evidence="7">
    <location>
        <begin position="1"/>
        <end position="23"/>
    </location>
</feature>
<keyword evidence="2 7" id="KW-0121">Carboxypeptidase</keyword>
<dbReference type="AlphaFoldDB" id="A0AAN7VD23"/>
<dbReference type="PRINTS" id="PR00724">
    <property type="entry name" value="CRBOXYPTASEC"/>
</dbReference>
<dbReference type="InterPro" id="IPR033124">
    <property type="entry name" value="Ser_caboxypep_his_AS"/>
</dbReference>
<dbReference type="PROSITE" id="PS00131">
    <property type="entry name" value="CARBOXYPEPT_SER_SER"/>
    <property type="match status" value="1"/>
</dbReference>
<dbReference type="GO" id="GO:0006508">
    <property type="term" value="P:proteolysis"/>
    <property type="evidence" value="ECO:0007669"/>
    <property type="project" value="UniProtKB-KW"/>
</dbReference>
<keyword evidence="4 7" id="KW-0732">Signal</keyword>
<dbReference type="PROSITE" id="PS00560">
    <property type="entry name" value="CARBOXYPEPT_SER_HIS"/>
    <property type="match status" value="1"/>
</dbReference>
<feature type="chain" id="PRO_5042664286" description="Carboxypeptidase" evidence="7">
    <location>
        <begin position="24"/>
        <end position="444"/>
    </location>
</feature>
<keyword evidence="6" id="KW-0325">Glycoprotein</keyword>
<evidence type="ECO:0000256" key="4">
    <source>
        <dbReference type="ARBA" id="ARBA00022729"/>
    </source>
</evidence>
<dbReference type="PANTHER" id="PTHR11802">
    <property type="entry name" value="SERINE PROTEASE FAMILY S10 SERINE CARBOXYPEPTIDASE"/>
    <property type="match status" value="1"/>
</dbReference>
<accession>A0AAN7VD23</accession>
<sequence length="444" mass="49832">MSNLLYIVVVVLTIQAHLDYVKCQSEALVVTNLLNSENYANAQAQSRVTLTNFPNIESYSGYFKVSEPKNSHLFFWFFKSQRNFTSDPVILCLQGGPGLSSLLTLYLENGPLKLTENGDVEARAESWTEFASVLYIDSPVRTGYSFGNEYSATIDVITQDLHEATKQFLRLFPELANNELYLWGESYGGRYVPALGKAIQEANLVNPSQRINLAGMMIGNGLTDLTYQNKISDFLYCTGLADTNLKTAVAALEHAIYESMISGNYQGAKDNFINIIHVVDPHLGYDSLNNFMQQFSPFYTLAEVQQAYLSSADMKNTLHVGNQDYIWGSGSVMNNITDYAIPQSSSVEYLLNHIKVLIYSGQADIIIPYISTVNYLRNINFDGAQTYRNADRQIWRLNNDVAGYVIQANRLTEVCVRNAGHNVPLDQPLAAFTMVKKFINNEDF</sequence>
<dbReference type="SUPFAM" id="SSF53474">
    <property type="entry name" value="alpha/beta-Hydrolases"/>
    <property type="match status" value="1"/>
</dbReference>
<dbReference type="Proteomes" id="UP001329430">
    <property type="component" value="Chromosome 7"/>
</dbReference>
<evidence type="ECO:0000256" key="5">
    <source>
        <dbReference type="ARBA" id="ARBA00022801"/>
    </source>
</evidence>
<dbReference type="EMBL" id="JAVRBK010000007">
    <property type="protein sequence ID" value="KAK5641179.1"/>
    <property type="molecule type" value="Genomic_DNA"/>
</dbReference>
<evidence type="ECO:0000256" key="2">
    <source>
        <dbReference type="ARBA" id="ARBA00022645"/>
    </source>
</evidence>
<name>A0AAN7VD23_9COLE</name>
<evidence type="ECO:0000256" key="3">
    <source>
        <dbReference type="ARBA" id="ARBA00022670"/>
    </source>
</evidence>
<dbReference type="Pfam" id="PF00450">
    <property type="entry name" value="Peptidase_S10"/>
    <property type="match status" value="1"/>
</dbReference>
<dbReference type="EC" id="3.4.16.-" evidence="7"/>
<dbReference type="GO" id="GO:0004185">
    <property type="term" value="F:serine-type carboxypeptidase activity"/>
    <property type="evidence" value="ECO:0007669"/>
    <property type="project" value="UniProtKB-UniRule"/>
</dbReference>
<keyword evidence="9" id="KW-1185">Reference proteome</keyword>
<comment type="caution">
    <text evidence="8">The sequence shown here is derived from an EMBL/GenBank/DDBJ whole genome shotgun (WGS) entry which is preliminary data.</text>
</comment>
<keyword evidence="5 7" id="KW-0378">Hydrolase</keyword>
<dbReference type="InterPro" id="IPR018202">
    <property type="entry name" value="Ser_caboxypep_ser_AS"/>
</dbReference>
<evidence type="ECO:0000313" key="8">
    <source>
        <dbReference type="EMBL" id="KAK5641179.1"/>
    </source>
</evidence>
<dbReference type="InterPro" id="IPR001563">
    <property type="entry name" value="Peptidase_S10"/>
</dbReference>
<gene>
    <name evidence="8" type="ORF">RI129_009726</name>
</gene>
<evidence type="ECO:0000256" key="7">
    <source>
        <dbReference type="RuleBase" id="RU361156"/>
    </source>
</evidence>
<proteinExistence type="inferred from homology"/>
<dbReference type="PANTHER" id="PTHR11802:SF472">
    <property type="entry name" value="SERINE CARBOXYPEPTIDASE CPVL-RELATED"/>
    <property type="match status" value="1"/>
</dbReference>
<organism evidence="8 9">
    <name type="scientific">Pyrocoelia pectoralis</name>
    <dbReference type="NCBI Taxonomy" id="417401"/>
    <lineage>
        <taxon>Eukaryota</taxon>
        <taxon>Metazoa</taxon>
        <taxon>Ecdysozoa</taxon>
        <taxon>Arthropoda</taxon>
        <taxon>Hexapoda</taxon>
        <taxon>Insecta</taxon>
        <taxon>Pterygota</taxon>
        <taxon>Neoptera</taxon>
        <taxon>Endopterygota</taxon>
        <taxon>Coleoptera</taxon>
        <taxon>Polyphaga</taxon>
        <taxon>Elateriformia</taxon>
        <taxon>Elateroidea</taxon>
        <taxon>Lampyridae</taxon>
        <taxon>Lampyrinae</taxon>
        <taxon>Pyrocoelia</taxon>
    </lineage>
</organism>
<evidence type="ECO:0000256" key="1">
    <source>
        <dbReference type="ARBA" id="ARBA00009431"/>
    </source>
</evidence>
<comment type="similarity">
    <text evidence="1 7">Belongs to the peptidase S10 family.</text>
</comment>
<dbReference type="InterPro" id="IPR029058">
    <property type="entry name" value="AB_hydrolase_fold"/>
</dbReference>
<evidence type="ECO:0000256" key="6">
    <source>
        <dbReference type="ARBA" id="ARBA00023180"/>
    </source>
</evidence>
<reference evidence="8 9" key="1">
    <citation type="journal article" date="2024" name="Insects">
        <title>An Improved Chromosome-Level Genome Assembly of the Firefly Pyrocoelia pectoralis.</title>
        <authorList>
            <person name="Fu X."/>
            <person name="Meyer-Rochow V.B."/>
            <person name="Ballantyne L."/>
            <person name="Zhu X."/>
        </authorList>
    </citation>
    <scope>NUCLEOTIDE SEQUENCE [LARGE SCALE GENOMIC DNA]</scope>
    <source>
        <strain evidence="8">XCY_ONT2</strain>
    </source>
</reference>
<evidence type="ECO:0000313" key="9">
    <source>
        <dbReference type="Proteomes" id="UP001329430"/>
    </source>
</evidence>